<dbReference type="EMBL" id="AVOT02012660">
    <property type="protein sequence ID" value="MBW0494618.1"/>
    <property type="molecule type" value="Genomic_DNA"/>
</dbReference>
<accession>A0A9Q3H790</accession>
<organism evidence="1 2">
    <name type="scientific">Austropuccinia psidii MF-1</name>
    <dbReference type="NCBI Taxonomy" id="1389203"/>
    <lineage>
        <taxon>Eukaryota</taxon>
        <taxon>Fungi</taxon>
        <taxon>Dikarya</taxon>
        <taxon>Basidiomycota</taxon>
        <taxon>Pucciniomycotina</taxon>
        <taxon>Pucciniomycetes</taxon>
        <taxon>Pucciniales</taxon>
        <taxon>Sphaerophragmiaceae</taxon>
        <taxon>Austropuccinia</taxon>
    </lineage>
</organism>
<protein>
    <submittedName>
        <fullName evidence="1">Uncharacterized protein</fullName>
    </submittedName>
</protein>
<evidence type="ECO:0000313" key="2">
    <source>
        <dbReference type="Proteomes" id="UP000765509"/>
    </source>
</evidence>
<keyword evidence="2" id="KW-1185">Reference proteome</keyword>
<dbReference type="Proteomes" id="UP000765509">
    <property type="component" value="Unassembled WGS sequence"/>
</dbReference>
<comment type="caution">
    <text evidence="1">The sequence shown here is derived from an EMBL/GenBank/DDBJ whole genome shotgun (WGS) entry which is preliminary data.</text>
</comment>
<proteinExistence type="predicted"/>
<gene>
    <name evidence="1" type="ORF">O181_034333</name>
</gene>
<name>A0A9Q3H790_9BASI</name>
<evidence type="ECO:0000313" key="1">
    <source>
        <dbReference type="EMBL" id="MBW0494618.1"/>
    </source>
</evidence>
<sequence length="93" mass="10498">MSCLHQDNVNCHMCHMRISLKTQTPFNTIRNVRVITPHGATQKFGMLIFVHENTSGPPPGHLTPLPCLLPRFYWLPHPCLIISNAYAPAPLSR</sequence>
<reference evidence="1" key="1">
    <citation type="submission" date="2021-03" db="EMBL/GenBank/DDBJ databases">
        <title>Draft genome sequence of rust myrtle Austropuccinia psidii MF-1, a brazilian biotype.</title>
        <authorList>
            <person name="Quecine M.C."/>
            <person name="Pachon D.M.R."/>
            <person name="Bonatelli M.L."/>
            <person name="Correr F.H."/>
            <person name="Franceschini L.M."/>
            <person name="Leite T.F."/>
            <person name="Margarido G.R.A."/>
            <person name="Almeida C.A."/>
            <person name="Ferrarezi J.A."/>
            <person name="Labate C.A."/>
        </authorList>
    </citation>
    <scope>NUCLEOTIDE SEQUENCE</scope>
    <source>
        <strain evidence="1">MF-1</strain>
    </source>
</reference>
<dbReference type="AlphaFoldDB" id="A0A9Q3H790"/>